<dbReference type="GeneID" id="20527905"/>
<feature type="compositionally biased region" description="Low complexity" evidence="1">
    <location>
        <begin position="136"/>
        <end position="161"/>
    </location>
</feature>
<accession>A0A058ZA56</accession>
<sequence length="187" mass="19916">MRGLVSYLSLAGLFFTMMGGMYINTGVSAVLFALALVTDNLPDNHFLLLSVFVTFPASVAIDIAVLAIQSYWGASSTAFSAVCLIIVVILKIAITVLALVNLLPRGFNAAPLGTISGNVTSSSSSSSNKTSAPISAPVQQQQQQQQQQPQQAEPAALQQPQHSHYENNEPAYQEKDVEASYHSSESV</sequence>
<reference evidence="3" key="1">
    <citation type="submission" date="2013-04" db="EMBL/GenBank/DDBJ databases">
        <title>The Genome Sequence of Fonticula alba ATCC 38817.</title>
        <authorList>
            <consortium name="The Broad Institute Genomics Platform"/>
            <person name="Russ C."/>
            <person name="Cuomo C."/>
            <person name="Burger G."/>
            <person name="Gray M.W."/>
            <person name="Holland P.W.H."/>
            <person name="King N."/>
            <person name="Lang F.B.F."/>
            <person name="Roger A.J."/>
            <person name="Ruiz-Trillo I."/>
            <person name="Brown M."/>
            <person name="Walker B."/>
            <person name="Young S."/>
            <person name="Zeng Q."/>
            <person name="Gargeya S."/>
            <person name="Fitzgerald M."/>
            <person name="Haas B."/>
            <person name="Abouelleil A."/>
            <person name="Allen A.W."/>
            <person name="Alvarado L."/>
            <person name="Arachchi H.M."/>
            <person name="Berlin A.M."/>
            <person name="Chapman S.B."/>
            <person name="Gainer-Dewar J."/>
            <person name="Goldberg J."/>
            <person name="Griggs A."/>
            <person name="Gujja S."/>
            <person name="Hansen M."/>
            <person name="Howarth C."/>
            <person name="Imamovic A."/>
            <person name="Ireland A."/>
            <person name="Larimer J."/>
            <person name="McCowan C."/>
            <person name="Murphy C."/>
            <person name="Pearson M."/>
            <person name="Poon T.W."/>
            <person name="Priest M."/>
            <person name="Roberts A."/>
            <person name="Saif S."/>
            <person name="Shea T."/>
            <person name="Sisk P."/>
            <person name="Sykes S."/>
            <person name="Wortman J."/>
            <person name="Nusbaum C."/>
            <person name="Birren B."/>
        </authorList>
    </citation>
    <scope>NUCLEOTIDE SEQUENCE [LARGE SCALE GENOMIC DNA]</scope>
    <source>
        <strain evidence="3">ATCC 38817</strain>
    </source>
</reference>
<keyword evidence="4" id="KW-1185">Reference proteome</keyword>
<keyword evidence="2" id="KW-1133">Transmembrane helix</keyword>
<feature type="compositionally biased region" description="Basic and acidic residues" evidence="1">
    <location>
        <begin position="163"/>
        <end position="179"/>
    </location>
</feature>
<evidence type="ECO:0000313" key="4">
    <source>
        <dbReference type="Proteomes" id="UP000030693"/>
    </source>
</evidence>
<organism evidence="3">
    <name type="scientific">Fonticula alba</name>
    <name type="common">Slime mold</name>
    <dbReference type="NCBI Taxonomy" id="691883"/>
    <lineage>
        <taxon>Eukaryota</taxon>
        <taxon>Rotosphaerida</taxon>
        <taxon>Fonticulaceae</taxon>
        <taxon>Fonticula</taxon>
    </lineage>
</organism>
<evidence type="ECO:0000256" key="2">
    <source>
        <dbReference type="SAM" id="Phobius"/>
    </source>
</evidence>
<keyword evidence="2" id="KW-0812">Transmembrane</keyword>
<keyword evidence="2" id="KW-0472">Membrane</keyword>
<feature type="transmembrane region" description="Helical" evidence="2">
    <location>
        <begin position="6"/>
        <end position="34"/>
    </location>
</feature>
<evidence type="ECO:0000313" key="3">
    <source>
        <dbReference type="EMBL" id="KCV70823.1"/>
    </source>
</evidence>
<dbReference type="EMBL" id="KB932204">
    <property type="protein sequence ID" value="KCV70823.1"/>
    <property type="molecule type" value="Genomic_DNA"/>
</dbReference>
<protein>
    <submittedName>
        <fullName evidence="3">Uncharacterized protein</fullName>
    </submittedName>
</protein>
<proteinExistence type="predicted"/>
<dbReference type="RefSeq" id="XP_009495339.1">
    <property type="nucleotide sequence ID" value="XM_009497064.1"/>
</dbReference>
<feature type="transmembrane region" description="Helical" evidence="2">
    <location>
        <begin position="78"/>
        <end position="103"/>
    </location>
</feature>
<dbReference type="AlphaFoldDB" id="A0A058ZA56"/>
<dbReference type="Proteomes" id="UP000030693">
    <property type="component" value="Unassembled WGS sequence"/>
</dbReference>
<evidence type="ECO:0000256" key="1">
    <source>
        <dbReference type="SAM" id="MobiDB-lite"/>
    </source>
</evidence>
<name>A0A058ZA56_FONAL</name>
<gene>
    <name evidence="3" type="ORF">H696_03180</name>
</gene>
<feature type="transmembrane region" description="Helical" evidence="2">
    <location>
        <begin position="46"/>
        <end position="72"/>
    </location>
</feature>
<feature type="region of interest" description="Disordered" evidence="1">
    <location>
        <begin position="120"/>
        <end position="187"/>
    </location>
</feature>